<dbReference type="AlphaFoldDB" id="A0A1E4TC43"/>
<dbReference type="InterPro" id="IPR012341">
    <property type="entry name" value="6hp_glycosidase-like_sf"/>
</dbReference>
<accession>A0A1E4TC43</accession>
<dbReference type="Gene3D" id="1.50.10.10">
    <property type="match status" value="1"/>
</dbReference>
<reference evidence="3" key="1">
    <citation type="submission" date="2016-02" db="EMBL/GenBank/DDBJ databases">
        <title>Comparative genomics of biotechnologically important yeasts.</title>
        <authorList>
            <consortium name="DOE Joint Genome Institute"/>
            <person name="Riley R."/>
            <person name="Haridas S."/>
            <person name="Wolfe K.H."/>
            <person name="Lopes M.R."/>
            <person name="Hittinger C.T."/>
            <person name="Goker M."/>
            <person name="Salamov A."/>
            <person name="Wisecaver J."/>
            <person name="Long T.M."/>
            <person name="Aerts A.L."/>
            <person name="Barry K."/>
            <person name="Choi C."/>
            <person name="Clum A."/>
            <person name="Coughlan A.Y."/>
            <person name="Deshpande S."/>
            <person name="Douglass A.P."/>
            <person name="Hanson S.J."/>
            <person name="Klenk H.-P."/>
            <person name="Labutti K."/>
            <person name="Lapidus A."/>
            <person name="Lindquist E."/>
            <person name="Lipzen A."/>
            <person name="Meier-Kolthoff J.P."/>
            <person name="Ohm R.A."/>
            <person name="Otillar R.P."/>
            <person name="Pangilinan J."/>
            <person name="Peng Y."/>
            <person name="Rokas A."/>
            <person name="Rosa C.A."/>
            <person name="Scheuner C."/>
            <person name="Sibirny A.A."/>
            <person name="Slot J.C."/>
            <person name="Stielow J.B."/>
            <person name="Sun H."/>
            <person name="Kurtzman C.P."/>
            <person name="Blackwell M."/>
            <person name="Jeffries T.W."/>
            <person name="Grigoriev I.V."/>
        </authorList>
    </citation>
    <scope>NUCLEOTIDE SEQUENCE [LARGE SCALE GENOMIC DNA]</scope>
    <source>
        <strain evidence="3">NRRL Y-17796</strain>
    </source>
</reference>
<evidence type="ECO:0000313" key="3">
    <source>
        <dbReference type="Proteomes" id="UP000095023"/>
    </source>
</evidence>
<dbReference type="Pfam" id="PF06824">
    <property type="entry name" value="Glyco_hydro_125"/>
    <property type="match status" value="1"/>
</dbReference>
<organism evidence="2 3">
    <name type="scientific">Tortispora caseinolytica NRRL Y-17796</name>
    <dbReference type="NCBI Taxonomy" id="767744"/>
    <lineage>
        <taxon>Eukaryota</taxon>
        <taxon>Fungi</taxon>
        <taxon>Dikarya</taxon>
        <taxon>Ascomycota</taxon>
        <taxon>Saccharomycotina</taxon>
        <taxon>Trigonopsidomycetes</taxon>
        <taxon>Trigonopsidales</taxon>
        <taxon>Trigonopsidaceae</taxon>
        <taxon>Tortispora</taxon>
    </lineage>
</organism>
<dbReference type="OrthoDB" id="7771656at2759"/>
<evidence type="ECO:0000256" key="1">
    <source>
        <dbReference type="SAM" id="SignalP"/>
    </source>
</evidence>
<keyword evidence="3" id="KW-1185">Reference proteome</keyword>
<evidence type="ECO:0000313" key="2">
    <source>
        <dbReference type="EMBL" id="ODV89332.1"/>
    </source>
</evidence>
<protein>
    <submittedName>
        <fullName evidence="2">Glycoside hydrolase family 125 protein</fullName>
    </submittedName>
</protein>
<keyword evidence="2" id="KW-0378">Hydrolase</keyword>
<dbReference type="GO" id="GO:0005975">
    <property type="term" value="P:carbohydrate metabolic process"/>
    <property type="evidence" value="ECO:0007669"/>
    <property type="project" value="InterPro"/>
</dbReference>
<dbReference type="PANTHER" id="PTHR31047:SF0">
    <property type="entry name" value="MEIOTICALLY UP-REGULATED GENE 157 PROTEIN"/>
    <property type="match status" value="1"/>
</dbReference>
<dbReference type="GO" id="GO:0004553">
    <property type="term" value="F:hydrolase activity, hydrolyzing O-glycosyl compounds"/>
    <property type="evidence" value="ECO:0007669"/>
    <property type="project" value="UniProtKB-ARBA"/>
</dbReference>
<dbReference type="Proteomes" id="UP000095023">
    <property type="component" value="Unassembled WGS sequence"/>
</dbReference>
<keyword evidence="1" id="KW-0732">Signal</keyword>
<name>A0A1E4TC43_9ASCO</name>
<dbReference type="PIRSF" id="PIRSF028846">
    <property type="entry name" value="UCP028846"/>
    <property type="match status" value="1"/>
</dbReference>
<dbReference type="InterPro" id="IPR008928">
    <property type="entry name" value="6-hairpin_glycosidase_sf"/>
</dbReference>
<dbReference type="EMBL" id="KV453843">
    <property type="protein sequence ID" value="ODV89332.1"/>
    <property type="molecule type" value="Genomic_DNA"/>
</dbReference>
<dbReference type="SMART" id="SM01149">
    <property type="entry name" value="DUF1237"/>
    <property type="match status" value="1"/>
</dbReference>
<dbReference type="InterPro" id="IPR008313">
    <property type="entry name" value="GH125"/>
</dbReference>
<dbReference type="PANTHER" id="PTHR31047">
    <property type="entry name" value="MEIOTICALLY UP-REGULATED GENE 157 PROTEIN"/>
    <property type="match status" value="1"/>
</dbReference>
<feature type="signal peptide" evidence="1">
    <location>
        <begin position="1"/>
        <end position="20"/>
    </location>
</feature>
<gene>
    <name evidence="2" type="ORF">CANCADRAFT_138332</name>
</gene>
<feature type="chain" id="PRO_5009163205" evidence="1">
    <location>
        <begin position="21"/>
        <end position="517"/>
    </location>
</feature>
<sequence>MRALLLNFVAIAWTLDVYESCPPYEEYSKHQHLPFSDGELHLSYQRPVPECRTFVSRAVDQQIEDMKDRMSDPDLAQLFENCYPNTLDTTIRWHDSNQEYPRTFVVTGDIDAEWLRDSAHQLSVYMPLLSHDKSLKRLVLGAVNQQAEYVLNAPYCNAFNPPPGSKIHGRPMTGDRVTPPSFDINDVFECKFEIDSLASFLLLSAQYYEATMDMSFMTDRWFEAVQLVYDVAKLSQTGSYAENGKYIAPVYSFKRLTEIGTETLALNGHGFPIRNGTNLIRSAFRPSDDATTFQLFIPGNAMFVSAARMLFPALRDAKADDLLASYKTLADEIEHGIMEYGTYTHPKYGKVFAYEVDGYGGIVNMDDANLPSLLSLPRFGFINASDPLYLNTRKMLLSKDGNPYYLIGAAISGIGGPHVGTKHAWPMSLLTAIMTSDDDEEILNLLKMVKRSTAGLGLMHEGVNVNYPQDYTRSWFAWCNSEFARTILDLAHRKPHLIFKEGVPAYGGVDGAAHPRN</sequence>
<dbReference type="SUPFAM" id="SSF48208">
    <property type="entry name" value="Six-hairpin glycosidases"/>
    <property type="match status" value="1"/>
</dbReference>
<proteinExistence type="predicted"/>